<accession>G5A502</accession>
<name>G5A502_PHYSP</name>
<dbReference type="Proteomes" id="UP000002640">
    <property type="component" value="Unassembled WGS sequence"/>
</dbReference>
<dbReference type="RefSeq" id="XP_009534612.1">
    <property type="nucleotide sequence ID" value="XM_009536317.1"/>
</dbReference>
<dbReference type="InParanoid" id="G5A502"/>
<gene>
    <name evidence="1" type="ORF">PHYSODRAFT_338487</name>
</gene>
<organism evidence="1 2">
    <name type="scientific">Phytophthora sojae (strain P6497)</name>
    <name type="common">Soybean stem and root rot agent</name>
    <name type="synonym">Phytophthora megasperma f. sp. glycines</name>
    <dbReference type="NCBI Taxonomy" id="1094619"/>
    <lineage>
        <taxon>Eukaryota</taxon>
        <taxon>Sar</taxon>
        <taxon>Stramenopiles</taxon>
        <taxon>Oomycota</taxon>
        <taxon>Peronosporomycetes</taxon>
        <taxon>Peronosporales</taxon>
        <taxon>Peronosporaceae</taxon>
        <taxon>Phytophthora</taxon>
    </lineage>
</organism>
<evidence type="ECO:0000313" key="2">
    <source>
        <dbReference type="Proteomes" id="UP000002640"/>
    </source>
</evidence>
<dbReference type="GeneID" id="20647582"/>
<proteinExistence type="predicted"/>
<dbReference type="OMA" id="CPDNEWR"/>
<reference evidence="1 2" key="1">
    <citation type="journal article" date="2006" name="Science">
        <title>Phytophthora genome sequences uncover evolutionary origins and mechanisms of pathogenesis.</title>
        <authorList>
            <person name="Tyler B.M."/>
            <person name="Tripathy S."/>
            <person name="Zhang X."/>
            <person name="Dehal P."/>
            <person name="Jiang R.H."/>
            <person name="Aerts A."/>
            <person name="Arredondo F.D."/>
            <person name="Baxter L."/>
            <person name="Bensasson D."/>
            <person name="Beynon J.L."/>
            <person name="Chapman J."/>
            <person name="Damasceno C.M."/>
            <person name="Dorrance A.E."/>
            <person name="Dou D."/>
            <person name="Dickerman A.W."/>
            <person name="Dubchak I.L."/>
            <person name="Garbelotto M."/>
            <person name="Gijzen M."/>
            <person name="Gordon S.G."/>
            <person name="Govers F."/>
            <person name="Grunwald N.J."/>
            <person name="Huang W."/>
            <person name="Ivors K.L."/>
            <person name="Jones R.W."/>
            <person name="Kamoun S."/>
            <person name="Krampis K."/>
            <person name="Lamour K.H."/>
            <person name="Lee M.K."/>
            <person name="McDonald W.H."/>
            <person name="Medina M."/>
            <person name="Meijer H.J."/>
            <person name="Nordberg E.K."/>
            <person name="Maclean D.J."/>
            <person name="Ospina-Giraldo M.D."/>
            <person name="Morris P.F."/>
            <person name="Phuntumart V."/>
            <person name="Putnam N.H."/>
            <person name="Rash S."/>
            <person name="Rose J.K."/>
            <person name="Sakihama Y."/>
            <person name="Salamov A.A."/>
            <person name="Savidor A."/>
            <person name="Scheuring C.F."/>
            <person name="Smith B.M."/>
            <person name="Sobral B.W."/>
            <person name="Terry A."/>
            <person name="Torto-Alalibo T.A."/>
            <person name="Win J."/>
            <person name="Xu Z."/>
            <person name="Zhang H."/>
            <person name="Grigoriev I.V."/>
            <person name="Rokhsar D.S."/>
            <person name="Boore J.L."/>
        </authorList>
    </citation>
    <scope>NUCLEOTIDE SEQUENCE [LARGE SCALE GENOMIC DNA]</scope>
    <source>
        <strain evidence="1 2">P6497</strain>
    </source>
</reference>
<dbReference type="SMR" id="G5A502"/>
<evidence type="ECO:0000313" key="1">
    <source>
        <dbReference type="EMBL" id="EGZ09751.1"/>
    </source>
</evidence>
<protein>
    <submittedName>
        <fullName evidence="1">Uncharacterized protein</fullName>
    </submittedName>
</protein>
<dbReference type="KEGG" id="psoj:PHYSODRAFT_338487"/>
<keyword evidence="2" id="KW-1185">Reference proteome</keyword>
<sequence>MPRERIPLSYTNAFKLQLVLDYIAAAKDGMTRKAFCTLRDVKRSTLQTWQRKLNKLIAVSERRGTAHPSRANRLTLGGSGRVSPSAPVKDAVVTFIKAARREEQVVTRDRIIAKAAELAPAFMEGKSVDAPGKKGLGFCHRCRIQPTAGNKRK</sequence>
<dbReference type="AlphaFoldDB" id="G5A502"/>
<dbReference type="EMBL" id="JH159159">
    <property type="protein sequence ID" value="EGZ09751.1"/>
    <property type="molecule type" value="Genomic_DNA"/>
</dbReference>